<keyword evidence="3" id="KW-1185">Reference proteome</keyword>
<dbReference type="GeneID" id="38779310"/>
<dbReference type="STRING" id="139825.A0A401GJR4"/>
<sequence>MTTTTLMETFDTQMLDSGDADMPMYLGTLTTDPWSTVETTMVDAADPANPGPSDHQPIEVDMDNRDEEMTEYEMADEEGHENEVDLVDVDVVDATIDSSSALVAIDETRIPLTGASPHPYGALLTSLSTPVMLEYDLGPAEATANLPGETGYAISSDAAASPATLETAALHASHSNQTDFSVAHGAETAFLGLPASSDLSDHAVVSAVQHENSNGDPVIQYGRDQPDVQSSEAREGAIESTEQASPLSEREIWDHANRVLEGEQSGDSFIGLGNGNADVAHDANHLSAPSEDATAPPVTNTTEQVTNLRDGLIAHSDLENREDQERGDEAVGAVDPHEISEGVYIDPPPAVLMSVSLSSEPVECCLFNQPASCSQSPSNHVSSSGHQVLSLLLHHRPTLYYEPLSAVFEALRQEEFIQEFLRFEDGELVLDAYDLQLVVSEDNAHTHEVTIHDLNVLHDGTDQFGPLRLQLRHISPRFITRYNALRDQIARLDLAADEEGDSSHYEDIHTVYAGETSAEKQPESTVDALREDPHTEESYSHNEDYSHPAAGEEDLGEHTVYRDAEDGEHGEGNARDGDYLHDQETLTGDQQYVDGVDAVEMAHGPDTDAGEYEDYADYAEDDEDRYGEDLSHDVGGSADGDGEDNVYSGEPESTEDAPQGLFDVVAGAHNHGNFYHNVESYSVGKENGNDDVAKSGTAGETANTDVLAVADEDSAFIEYPTEENLHASERANEDLGNVLIDPNVNVYSMNGSGNSKGNHDYEATEDDEFQDYDDFDDLEGTSVVDAPEALDKAFSPLTSKPLKRSHDEVDSGDDSGGRYDDVAPSSPESKRLKVQ</sequence>
<dbReference type="EMBL" id="BFAD01000004">
    <property type="protein sequence ID" value="GBE82393.1"/>
    <property type="molecule type" value="Genomic_DNA"/>
</dbReference>
<feature type="region of interest" description="Disordered" evidence="1">
    <location>
        <begin position="626"/>
        <end position="656"/>
    </location>
</feature>
<comment type="caution">
    <text evidence="2">The sequence shown here is derived from an EMBL/GenBank/DDBJ whole genome shotgun (WGS) entry which is preliminary data.</text>
</comment>
<dbReference type="RefSeq" id="XP_027613306.1">
    <property type="nucleotide sequence ID" value="XM_027757505.1"/>
</dbReference>
<feature type="region of interest" description="Disordered" evidence="1">
    <location>
        <begin position="513"/>
        <end position="551"/>
    </location>
</feature>
<dbReference type="InParanoid" id="A0A401GJR4"/>
<accession>A0A401GJR4</accession>
<feature type="region of interest" description="Disordered" evidence="1">
    <location>
        <begin position="210"/>
        <end position="247"/>
    </location>
</feature>
<feature type="compositionally biased region" description="Basic and acidic residues" evidence="1">
    <location>
        <begin position="517"/>
        <end position="546"/>
    </location>
</feature>
<feature type="region of interest" description="Disordered" evidence="1">
    <location>
        <begin position="771"/>
        <end position="835"/>
    </location>
</feature>
<dbReference type="AlphaFoldDB" id="A0A401GJR4"/>
<dbReference type="OrthoDB" id="2507795at2759"/>
<dbReference type="InterPro" id="IPR018822">
    <property type="entry name" value="UPF0646"/>
</dbReference>
<reference evidence="2 3" key="1">
    <citation type="journal article" date="2018" name="Sci. Rep.">
        <title>Genome sequence of the cauliflower mushroom Sparassis crispa (Hanabiratake) and its association with beneficial usage.</title>
        <authorList>
            <person name="Kiyama R."/>
            <person name="Furutani Y."/>
            <person name="Kawaguchi K."/>
            <person name="Nakanishi T."/>
        </authorList>
    </citation>
    <scope>NUCLEOTIDE SEQUENCE [LARGE SCALE GENOMIC DNA]</scope>
</reference>
<evidence type="ECO:0000313" key="2">
    <source>
        <dbReference type="EMBL" id="GBE82393.1"/>
    </source>
</evidence>
<dbReference type="Pfam" id="PF10336">
    <property type="entry name" value="DUF2420"/>
    <property type="match status" value="1"/>
</dbReference>
<organism evidence="2 3">
    <name type="scientific">Sparassis crispa</name>
    <dbReference type="NCBI Taxonomy" id="139825"/>
    <lineage>
        <taxon>Eukaryota</taxon>
        <taxon>Fungi</taxon>
        <taxon>Dikarya</taxon>
        <taxon>Basidiomycota</taxon>
        <taxon>Agaricomycotina</taxon>
        <taxon>Agaricomycetes</taxon>
        <taxon>Polyporales</taxon>
        <taxon>Sparassidaceae</taxon>
        <taxon>Sparassis</taxon>
    </lineage>
</organism>
<gene>
    <name evidence="2" type="ORF">SCP_0407770</name>
</gene>
<name>A0A401GJR4_9APHY</name>
<evidence type="ECO:0000313" key="3">
    <source>
        <dbReference type="Proteomes" id="UP000287166"/>
    </source>
</evidence>
<evidence type="ECO:0000256" key="1">
    <source>
        <dbReference type="SAM" id="MobiDB-lite"/>
    </source>
</evidence>
<feature type="compositionally biased region" description="Basic and acidic residues" evidence="1">
    <location>
        <begin position="804"/>
        <end position="821"/>
    </location>
</feature>
<dbReference type="Proteomes" id="UP000287166">
    <property type="component" value="Unassembled WGS sequence"/>
</dbReference>
<proteinExistence type="predicted"/>
<protein>
    <submittedName>
        <fullName evidence="2">Uncharacterized protein</fullName>
    </submittedName>
</protein>